<reference evidence="1 2" key="1">
    <citation type="submission" date="2020-08" db="EMBL/GenBank/DDBJ databases">
        <title>Croceimicrobium hydrocarbonivorans gen. nov., sp. nov., a novel marine bacterium isolated from a bacterial consortium that degrades polyethylene terephthalate.</title>
        <authorList>
            <person name="Liu R."/>
        </authorList>
    </citation>
    <scope>NUCLEOTIDE SEQUENCE [LARGE SCALE GENOMIC DNA]</scope>
    <source>
        <strain evidence="1 2">A20-9</strain>
    </source>
</reference>
<accession>A0A7H0VD30</accession>
<protein>
    <submittedName>
        <fullName evidence="1">Uncharacterized protein</fullName>
    </submittedName>
</protein>
<dbReference type="Proteomes" id="UP000516305">
    <property type="component" value="Chromosome"/>
</dbReference>
<proteinExistence type="predicted"/>
<keyword evidence="2" id="KW-1185">Reference proteome</keyword>
<sequence length="89" mass="10104">MNYYSSTDSCWHQLWVGGDGTILDLSGGLEKGAMVLRSPTFKAKTGKMLQHQIHWIPQADSTLIQHWQLIDEKGQALQSLFYGVYHPKN</sequence>
<dbReference type="EMBL" id="CP060139">
    <property type="protein sequence ID" value="QNR23628.1"/>
    <property type="molecule type" value="Genomic_DNA"/>
</dbReference>
<dbReference type="RefSeq" id="WP_210758161.1">
    <property type="nucleotide sequence ID" value="NZ_CP060139.1"/>
</dbReference>
<dbReference type="KEGG" id="chyd:H4K34_14770"/>
<evidence type="ECO:0000313" key="1">
    <source>
        <dbReference type="EMBL" id="QNR23628.1"/>
    </source>
</evidence>
<name>A0A7H0VD30_9FLAO</name>
<evidence type="ECO:0000313" key="2">
    <source>
        <dbReference type="Proteomes" id="UP000516305"/>
    </source>
</evidence>
<gene>
    <name evidence="1" type="ORF">H4K34_14770</name>
</gene>
<dbReference type="AlphaFoldDB" id="A0A7H0VD30"/>
<organism evidence="1 2">
    <name type="scientific">Croceimicrobium hydrocarbonivorans</name>
    <dbReference type="NCBI Taxonomy" id="2761580"/>
    <lineage>
        <taxon>Bacteria</taxon>
        <taxon>Pseudomonadati</taxon>
        <taxon>Bacteroidota</taxon>
        <taxon>Flavobacteriia</taxon>
        <taxon>Flavobacteriales</taxon>
        <taxon>Owenweeksiaceae</taxon>
        <taxon>Croceimicrobium</taxon>
    </lineage>
</organism>